<evidence type="ECO:0000313" key="1">
    <source>
        <dbReference type="EMBL" id="MEK9513333.1"/>
    </source>
</evidence>
<proteinExistence type="predicted"/>
<evidence type="ECO:0008006" key="3">
    <source>
        <dbReference type="Google" id="ProtNLM"/>
    </source>
</evidence>
<name>A0ABU9EN07_LIMFS</name>
<dbReference type="RefSeq" id="WP_164468737.1">
    <property type="nucleotide sequence ID" value="NZ_JBBWYZ010000014.1"/>
</dbReference>
<accession>A0ABU9EN07</accession>
<dbReference type="Proteomes" id="UP001387447">
    <property type="component" value="Unassembled WGS sequence"/>
</dbReference>
<dbReference type="EMBL" id="JBBWYZ010000014">
    <property type="protein sequence ID" value="MEK9513333.1"/>
    <property type="molecule type" value="Genomic_DNA"/>
</dbReference>
<protein>
    <recommendedName>
        <fullName evidence="3">Replication restart DNA helicase PriA</fullName>
    </recommendedName>
</protein>
<sequence length="55" mass="6262">MNCPCCSGELLLHCSHHGLYWQCQNCRLTLPASETLDRLLFEASYSEKHSPTCPH</sequence>
<evidence type="ECO:0000313" key="2">
    <source>
        <dbReference type="Proteomes" id="UP001387447"/>
    </source>
</evidence>
<reference evidence="1 2" key="1">
    <citation type="journal article" date="2024" name="Front. Microbiol.">
        <title>Transcriptomic insights into the dominance of two phototrophs throughout the water column of a tropical hypersaline-alkaline crater lake (Dziani Dzaha, Mayotte).</title>
        <authorList>
            <person name="Duperron S."/>
            <person name="Halary S."/>
            <person name="Bouly J.-P."/>
            <person name="Roussel T."/>
            <person name="Hugoni M."/>
            <person name="Bruto M."/>
            <person name="Oger P."/>
            <person name="Duval C."/>
            <person name="Woo A."/>
            <person name="Jezequiel D."/>
            <person name="Ader M."/>
            <person name="Leboulanger C."/>
            <person name="Agogue H."/>
            <person name="Grossi V."/>
            <person name="Trousselier M."/>
            <person name="Bernard C."/>
        </authorList>
    </citation>
    <scope>NUCLEOTIDE SEQUENCE [LARGE SCALE GENOMIC DNA]</scope>
    <source>
        <strain evidence="1 2">PMC 851.14</strain>
    </source>
</reference>
<keyword evidence="2" id="KW-1185">Reference proteome</keyword>
<comment type="caution">
    <text evidence="1">The sequence shown here is derived from an EMBL/GenBank/DDBJ whole genome shotgun (WGS) entry which is preliminary data.</text>
</comment>
<organism evidence="1 2">
    <name type="scientific">Limnospira fusiformis PMC 851.14</name>
    <dbReference type="NCBI Taxonomy" id="2219512"/>
    <lineage>
        <taxon>Bacteria</taxon>
        <taxon>Bacillati</taxon>
        <taxon>Cyanobacteriota</taxon>
        <taxon>Cyanophyceae</taxon>
        <taxon>Oscillatoriophycideae</taxon>
        <taxon>Oscillatoriales</taxon>
        <taxon>Sirenicapillariaceae</taxon>
        <taxon>Limnospira</taxon>
    </lineage>
</organism>
<gene>
    <name evidence="1" type="ORF">AAEJ74_17080</name>
</gene>